<dbReference type="EMBL" id="VSRR010125959">
    <property type="protein sequence ID" value="MPD01149.1"/>
    <property type="molecule type" value="Genomic_DNA"/>
</dbReference>
<evidence type="ECO:0000256" key="1">
    <source>
        <dbReference type="SAM" id="MobiDB-lite"/>
    </source>
</evidence>
<comment type="caution">
    <text evidence="2">The sequence shown here is derived from an EMBL/GenBank/DDBJ whole genome shotgun (WGS) entry which is preliminary data.</text>
</comment>
<dbReference type="AlphaFoldDB" id="A0A5B7K7U5"/>
<evidence type="ECO:0000313" key="2">
    <source>
        <dbReference type="EMBL" id="MPD01149.1"/>
    </source>
</evidence>
<sequence length="113" mass="12147">MNCQPHARIKAALKWCPWEGQVQGYQADFTAYDKCRAPQVQWTAGAPRHMGTSTKPRGRRSHLTKGPRAPTAPSANPIPSANDDDADSQGRLLIGAQDVSSIPLAGGGSRARR</sequence>
<reference evidence="2 3" key="1">
    <citation type="submission" date="2019-05" db="EMBL/GenBank/DDBJ databases">
        <title>Another draft genome of Portunus trituberculatus and its Hox gene families provides insights of decapod evolution.</title>
        <authorList>
            <person name="Jeong J.-H."/>
            <person name="Song I."/>
            <person name="Kim S."/>
            <person name="Choi T."/>
            <person name="Kim D."/>
            <person name="Ryu S."/>
            <person name="Kim W."/>
        </authorList>
    </citation>
    <scope>NUCLEOTIDE SEQUENCE [LARGE SCALE GENOMIC DNA]</scope>
    <source>
        <tissue evidence="2">Muscle</tissue>
    </source>
</reference>
<evidence type="ECO:0000313" key="3">
    <source>
        <dbReference type="Proteomes" id="UP000324222"/>
    </source>
</evidence>
<dbReference type="Proteomes" id="UP000324222">
    <property type="component" value="Unassembled WGS sequence"/>
</dbReference>
<name>A0A5B7K7U5_PORTR</name>
<feature type="region of interest" description="Disordered" evidence="1">
    <location>
        <begin position="43"/>
        <end position="113"/>
    </location>
</feature>
<organism evidence="2 3">
    <name type="scientific">Portunus trituberculatus</name>
    <name type="common">Swimming crab</name>
    <name type="synonym">Neptunus trituberculatus</name>
    <dbReference type="NCBI Taxonomy" id="210409"/>
    <lineage>
        <taxon>Eukaryota</taxon>
        <taxon>Metazoa</taxon>
        <taxon>Ecdysozoa</taxon>
        <taxon>Arthropoda</taxon>
        <taxon>Crustacea</taxon>
        <taxon>Multicrustacea</taxon>
        <taxon>Malacostraca</taxon>
        <taxon>Eumalacostraca</taxon>
        <taxon>Eucarida</taxon>
        <taxon>Decapoda</taxon>
        <taxon>Pleocyemata</taxon>
        <taxon>Brachyura</taxon>
        <taxon>Eubrachyura</taxon>
        <taxon>Portunoidea</taxon>
        <taxon>Portunidae</taxon>
        <taxon>Portuninae</taxon>
        <taxon>Portunus</taxon>
    </lineage>
</organism>
<proteinExistence type="predicted"/>
<gene>
    <name evidence="2" type="ORF">E2C01_096664</name>
</gene>
<keyword evidence="3" id="KW-1185">Reference proteome</keyword>
<protein>
    <submittedName>
        <fullName evidence="2">Uncharacterized protein</fullName>
    </submittedName>
</protein>
<feature type="compositionally biased region" description="Basic residues" evidence="1">
    <location>
        <begin position="56"/>
        <end position="65"/>
    </location>
</feature>
<accession>A0A5B7K7U5</accession>